<accession>A0A6P8RFC4</accession>
<dbReference type="KEGG" id="gsh:117361271"/>
<dbReference type="InterPro" id="IPR027869">
    <property type="entry name" value="TASL"/>
</dbReference>
<evidence type="ECO:0000313" key="1">
    <source>
        <dbReference type="Proteomes" id="UP000515159"/>
    </source>
</evidence>
<dbReference type="PANTHER" id="PTHR14889:SF2">
    <property type="entry name" value="GENE 6377-RELATED"/>
    <property type="match status" value="1"/>
</dbReference>
<dbReference type="InParanoid" id="A0A6P8RFC4"/>
<organism evidence="1 2">
    <name type="scientific">Geotrypetes seraphini</name>
    <name type="common">Gaboon caecilian</name>
    <name type="synonym">Caecilia seraphini</name>
    <dbReference type="NCBI Taxonomy" id="260995"/>
    <lineage>
        <taxon>Eukaryota</taxon>
        <taxon>Metazoa</taxon>
        <taxon>Chordata</taxon>
        <taxon>Craniata</taxon>
        <taxon>Vertebrata</taxon>
        <taxon>Euteleostomi</taxon>
        <taxon>Amphibia</taxon>
        <taxon>Gymnophiona</taxon>
        <taxon>Geotrypetes</taxon>
    </lineage>
</organism>
<name>A0A6P8RFC4_GEOSA</name>
<keyword evidence="1" id="KW-1185">Reference proteome</keyword>
<reference evidence="2" key="1">
    <citation type="submission" date="2025-08" db="UniProtKB">
        <authorList>
            <consortium name="RefSeq"/>
        </authorList>
    </citation>
    <scope>IDENTIFICATION</scope>
</reference>
<proteinExistence type="predicted"/>
<gene>
    <name evidence="2" type="primary">LOC117361271</name>
</gene>
<dbReference type="OrthoDB" id="8778600at2759"/>
<dbReference type="GeneID" id="117361271"/>
<dbReference type="RefSeq" id="XP_033802278.1">
    <property type="nucleotide sequence ID" value="XM_033946387.1"/>
</dbReference>
<dbReference type="Pfam" id="PF15133">
    <property type="entry name" value="TASL"/>
    <property type="match status" value="1"/>
</dbReference>
<dbReference type="AlphaFoldDB" id="A0A6P8RFC4"/>
<sequence length="304" mass="34776">MLAEGILTGFQYEEMKYREKHKQHICQKKEKVKNKETWRDLVDAPARDELGKQNELTVRRSLIGCSKDQQAWRSDDQQLLAKEHMAISSPALQIVRQDRDRENQLDLYTSWSYTSIYKNYPDLHIGGDHIGNLSDSGCDLDHDSEISDGPVLLSVDIPMGHSPFTRPLEKPSIKLLQSDESRDRSFTLQSRPFSNSVLNGYMEKHVEELYKQFFEENLTTCGSLSTLLASGLLLNNAAQISLQISQEQNLDTCRSNEMLLQHLCGVASRDSSEFTTPMLQISNFEIKKYSDSFAKKIFRAKHVP</sequence>
<evidence type="ECO:0000313" key="2">
    <source>
        <dbReference type="RefSeq" id="XP_033802278.1"/>
    </source>
</evidence>
<dbReference type="GO" id="GO:0034121">
    <property type="term" value="P:regulation of toll-like receptor signaling pathway"/>
    <property type="evidence" value="ECO:0007669"/>
    <property type="project" value="InterPro"/>
</dbReference>
<protein>
    <submittedName>
        <fullName evidence="2">Protein CXorf21-like</fullName>
    </submittedName>
</protein>
<dbReference type="PANTHER" id="PTHR14889">
    <property type="entry name" value="RCG36411"/>
    <property type="match status" value="1"/>
</dbReference>
<dbReference type="Proteomes" id="UP000515159">
    <property type="component" value="Chromosome 5"/>
</dbReference>